<accession>X0U6N3</accession>
<dbReference type="EMBL" id="BARS01011999">
    <property type="protein sequence ID" value="GAF96012.1"/>
    <property type="molecule type" value="Genomic_DNA"/>
</dbReference>
<dbReference type="PANTHER" id="PTHR46461:SF1">
    <property type="entry name" value="KELCH DOMAIN-CONTAINING PROTEIN 3"/>
    <property type="match status" value="1"/>
</dbReference>
<feature type="non-terminal residue" evidence="1">
    <location>
        <position position="241"/>
    </location>
</feature>
<protein>
    <recommendedName>
        <fullName evidence="2">Galactose oxidase-like Early set domain-containing protein</fullName>
    </recommendedName>
</protein>
<evidence type="ECO:0008006" key="2">
    <source>
        <dbReference type="Google" id="ProtNLM"/>
    </source>
</evidence>
<reference evidence="1" key="1">
    <citation type="journal article" date="2014" name="Front. Microbiol.">
        <title>High frequency of phylogenetically diverse reductive dehalogenase-homologous genes in deep subseafloor sedimentary metagenomes.</title>
        <authorList>
            <person name="Kawai M."/>
            <person name="Futagami T."/>
            <person name="Toyoda A."/>
            <person name="Takaki Y."/>
            <person name="Nishi S."/>
            <person name="Hori S."/>
            <person name="Arai W."/>
            <person name="Tsubouchi T."/>
            <person name="Morono Y."/>
            <person name="Uchiyama I."/>
            <person name="Ito T."/>
            <person name="Fujiyama A."/>
            <person name="Inagaki F."/>
            <person name="Takami H."/>
        </authorList>
    </citation>
    <scope>NUCLEOTIDE SEQUENCE</scope>
    <source>
        <strain evidence="1">Expedition CK06-06</strain>
    </source>
</reference>
<sequence>FIWGGRNDWSEGLNTGARYDPATDTWTNATTIGTLPGRARPSVVWTGDKALIWGGSAGEEQYYQTGAIYDYPHTIPYWTATPIASAPDARRYHTAIWTVTTAIPQGELIIWGGMSLTGKFNTGKRYRPSIDVWVSISTDNAPSIRWGHTAVWTGTEMIVWGGFQGGSYDAPSNPLNTGACYDPVLDAWTPITDTDSDTPMGRGHHTAVWTGSEMIIWGGLSEMGEARTALDTGACYNPISD</sequence>
<dbReference type="InterPro" id="IPR052637">
    <property type="entry name" value="KLHDC3-like"/>
</dbReference>
<dbReference type="SUPFAM" id="SSF117281">
    <property type="entry name" value="Kelch motif"/>
    <property type="match status" value="1"/>
</dbReference>
<organism evidence="1">
    <name type="scientific">marine sediment metagenome</name>
    <dbReference type="NCBI Taxonomy" id="412755"/>
    <lineage>
        <taxon>unclassified sequences</taxon>
        <taxon>metagenomes</taxon>
        <taxon>ecological metagenomes</taxon>
    </lineage>
</organism>
<dbReference type="GO" id="GO:0003682">
    <property type="term" value="F:chromatin binding"/>
    <property type="evidence" value="ECO:0007669"/>
    <property type="project" value="InterPro"/>
</dbReference>
<dbReference type="Gene3D" id="2.120.10.80">
    <property type="entry name" value="Kelch-type beta propeller"/>
    <property type="match status" value="2"/>
</dbReference>
<comment type="caution">
    <text evidence="1">The sequence shown here is derived from an EMBL/GenBank/DDBJ whole genome shotgun (WGS) entry which is preliminary data.</text>
</comment>
<evidence type="ECO:0000313" key="1">
    <source>
        <dbReference type="EMBL" id="GAF96012.1"/>
    </source>
</evidence>
<dbReference type="AlphaFoldDB" id="X0U6N3"/>
<proteinExistence type="predicted"/>
<dbReference type="GO" id="GO:0005737">
    <property type="term" value="C:cytoplasm"/>
    <property type="evidence" value="ECO:0007669"/>
    <property type="project" value="TreeGrafter"/>
</dbReference>
<dbReference type="Pfam" id="PF24681">
    <property type="entry name" value="Kelch_KLHDC2_KLHL20_DRC7"/>
    <property type="match status" value="1"/>
</dbReference>
<dbReference type="PANTHER" id="PTHR46461">
    <property type="entry name" value="KELCH DOMAIN-CONTAINING PROTEIN 3"/>
    <property type="match status" value="1"/>
</dbReference>
<feature type="non-terminal residue" evidence="1">
    <location>
        <position position="1"/>
    </location>
</feature>
<dbReference type="InterPro" id="IPR015915">
    <property type="entry name" value="Kelch-typ_b-propeller"/>
</dbReference>
<name>X0U6N3_9ZZZZ</name>
<gene>
    <name evidence="1" type="ORF">S01H1_21588</name>
</gene>